<evidence type="ECO:0000313" key="6">
    <source>
        <dbReference type="Proteomes" id="UP000435910"/>
    </source>
</evidence>
<dbReference type="GeneID" id="92861200"/>
<evidence type="ECO:0000259" key="2">
    <source>
        <dbReference type="Pfam" id="PF00534"/>
    </source>
</evidence>
<evidence type="ECO:0000259" key="3">
    <source>
        <dbReference type="Pfam" id="PF13439"/>
    </source>
</evidence>
<dbReference type="Proteomes" id="UP000595038">
    <property type="component" value="Chromosome"/>
</dbReference>
<accession>A0A415JEY6</accession>
<name>A0A415JEY6_BACLI</name>
<dbReference type="InterPro" id="IPR001296">
    <property type="entry name" value="Glyco_trans_1"/>
</dbReference>
<dbReference type="Proteomes" id="UP000435910">
    <property type="component" value="Unassembled WGS sequence"/>
</dbReference>
<protein>
    <submittedName>
        <fullName evidence="4">Glycosyltransferase family 4 protein</fullName>
    </submittedName>
    <submittedName>
        <fullName evidence="5">N-acetyl-alpha-D-glucosaminyl L-malate synthase</fullName>
    </submittedName>
</protein>
<proteinExistence type="inferred from homology"/>
<gene>
    <name evidence="5" type="ORF">CHCC16736_2226</name>
    <name evidence="4" type="ORF">I6G80_15655</name>
</gene>
<reference evidence="5 6" key="1">
    <citation type="submission" date="2019-06" db="EMBL/GenBank/DDBJ databases">
        <title>Genome sequence analysis of &gt;100 Bacillus licheniformis strains suggests intrinsic resistance to this species.</title>
        <authorList>
            <person name="Wels M."/>
            <person name="Siezen R.J."/>
            <person name="Johansen E."/>
            <person name="Stuer-Lauridsen B."/>
            <person name="Bjerre K."/>
            <person name="Nielsen B.K.K."/>
        </authorList>
    </citation>
    <scope>NUCLEOTIDE SEQUENCE [LARGE SCALE GENOMIC DNA]</scope>
    <source>
        <strain evidence="5 6">BAC-16736</strain>
    </source>
</reference>
<dbReference type="Gene3D" id="3.40.50.2000">
    <property type="entry name" value="Glycogen Phosphorylase B"/>
    <property type="match status" value="2"/>
</dbReference>
<comment type="similarity">
    <text evidence="1">Belongs to the glycosyltransferase group 1 family. Glycosyltransferase 4 subfamily.</text>
</comment>
<feature type="domain" description="Glycosyltransferase subfamily 4-like N-terminal" evidence="3">
    <location>
        <begin position="14"/>
        <end position="207"/>
    </location>
</feature>
<dbReference type="EMBL" id="NILC01000033">
    <property type="protein sequence ID" value="TWL20942.1"/>
    <property type="molecule type" value="Genomic_DNA"/>
</dbReference>
<dbReference type="AlphaFoldDB" id="A0A415JEY6"/>
<dbReference type="Pfam" id="PF00534">
    <property type="entry name" value="Glycos_transf_1"/>
    <property type="match status" value="1"/>
</dbReference>
<dbReference type="CDD" id="cd03801">
    <property type="entry name" value="GT4_PimA-like"/>
    <property type="match status" value="1"/>
</dbReference>
<feature type="domain" description="Glycosyl transferase family 1" evidence="2">
    <location>
        <begin position="217"/>
        <end position="378"/>
    </location>
</feature>
<dbReference type="PANTHER" id="PTHR45947">
    <property type="entry name" value="SULFOQUINOVOSYL TRANSFERASE SQD2"/>
    <property type="match status" value="1"/>
</dbReference>
<evidence type="ECO:0000313" key="7">
    <source>
        <dbReference type="Proteomes" id="UP000595038"/>
    </source>
</evidence>
<evidence type="ECO:0000256" key="1">
    <source>
        <dbReference type="ARBA" id="ARBA00009481"/>
    </source>
</evidence>
<dbReference type="OMA" id="DIIHDNQ"/>
<dbReference type="PANTHER" id="PTHR45947:SF3">
    <property type="entry name" value="SULFOQUINOVOSYL TRANSFERASE SQD2"/>
    <property type="match status" value="1"/>
</dbReference>
<evidence type="ECO:0000313" key="4">
    <source>
        <dbReference type="EMBL" id="QPR71267.1"/>
    </source>
</evidence>
<dbReference type="InterPro" id="IPR050194">
    <property type="entry name" value="Glycosyltransferase_grp1"/>
</dbReference>
<organism evidence="5 6">
    <name type="scientific">Bacillus licheniformis</name>
    <dbReference type="NCBI Taxonomy" id="1402"/>
    <lineage>
        <taxon>Bacteria</taxon>
        <taxon>Bacillati</taxon>
        <taxon>Bacillota</taxon>
        <taxon>Bacilli</taxon>
        <taxon>Bacillales</taxon>
        <taxon>Bacillaceae</taxon>
        <taxon>Bacillus</taxon>
    </lineage>
</organism>
<evidence type="ECO:0000313" key="5">
    <source>
        <dbReference type="EMBL" id="TWL20942.1"/>
    </source>
</evidence>
<sequence length="402" mass="45485">MKILLATYWSIPHVGGVWTYMVQLKESLESMGHEVDLLGYGEENEIVHIVNEDRKVKKEQLLPMIEQSVDQQSFPQLYDNQLVHFTEIQRYVYELAAIYLGLEKYDLIHAQDVISSGCLKRVKQKDTPLVATLHGSVAHEIRHQLTTIHRKSNSDIARAYFDHLERVGAVSADATIVANNWLKNLLTKEFDTPEEQISVLHYGYDIDSFLKRKDTKSAEIPQTDKKIILFTGRLVENKGVQHLLAALSHLKEVRDDWVCWIAGDGERMAGLRILCGQLGLENDVVFMKKRDDVPYLLSIADVYVLPSLLENQPLSVIEAQLAGLPIIVSDAGGLPEIVEHNVTGMVTPKGDAQAICNSINQLLEDETLRKTLGSNAHKFAMEYWNMDEAVNKVLDIYQQTLK</sequence>
<reference evidence="4 7" key="2">
    <citation type="submission" date="2020-12" db="EMBL/GenBank/DDBJ databases">
        <title>FDA dAtabase for Regulatory Grade micrObial Sequences (FDA-ARGOS): Supporting development and validation of Infectious Disease Dx tests.</title>
        <authorList>
            <person name="Nelson B."/>
            <person name="Plummer A."/>
            <person name="Tallon L."/>
            <person name="Sadzewicz L."/>
            <person name="Zhao X."/>
            <person name="Boylan J."/>
            <person name="Ott S."/>
            <person name="Bowen H."/>
            <person name="Vavikolanu K."/>
            <person name="Mehta A."/>
            <person name="Aluvathingal J."/>
            <person name="Nadendla S."/>
            <person name="Myers T."/>
            <person name="Yan Y."/>
            <person name="Sichtig H."/>
        </authorList>
    </citation>
    <scope>NUCLEOTIDE SEQUENCE [LARGE SCALE GENOMIC DNA]</scope>
    <source>
        <strain evidence="4 7">FDAARGOS_923</strain>
    </source>
</reference>
<dbReference type="EMBL" id="CP065647">
    <property type="protein sequence ID" value="QPR71267.1"/>
    <property type="molecule type" value="Genomic_DNA"/>
</dbReference>
<dbReference type="GO" id="GO:0016757">
    <property type="term" value="F:glycosyltransferase activity"/>
    <property type="evidence" value="ECO:0007669"/>
    <property type="project" value="InterPro"/>
</dbReference>
<dbReference type="InterPro" id="IPR028098">
    <property type="entry name" value="Glyco_trans_4-like_N"/>
</dbReference>
<dbReference type="Pfam" id="PF13439">
    <property type="entry name" value="Glyco_transf_4"/>
    <property type="match status" value="1"/>
</dbReference>
<dbReference type="SUPFAM" id="SSF53756">
    <property type="entry name" value="UDP-Glycosyltransferase/glycogen phosphorylase"/>
    <property type="match status" value="1"/>
</dbReference>
<dbReference type="RefSeq" id="WP_003182574.1">
    <property type="nucleotide sequence ID" value="NZ_BEXU01000031.1"/>
</dbReference>